<evidence type="ECO:0000313" key="5">
    <source>
        <dbReference type="EMBL" id="MDJ1182360.1"/>
    </source>
</evidence>
<dbReference type="PANTHER" id="PTHR43736">
    <property type="entry name" value="ADP-RIBOSE PYROPHOSPHATASE"/>
    <property type="match status" value="1"/>
</dbReference>
<sequence>MGRLWQIFQTVLGLLFRHPLVGVSIVPVLPDNRIILVQRKDDNSWGLPGGLVDWGETIAEAAAREVTEETGLQVVAIRRLVGVYSAPDRDPRLHSVCILVEARVEGAIAIQDTLEIQAVQAYERDNLPQGKLSHDHRQQVDDYLQGKTTLA</sequence>
<evidence type="ECO:0000313" key="6">
    <source>
        <dbReference type="Proteomes" id="UP001232992"/>
    </source>
</evidence>
<accession>A0ABT7BTH7</accession>
<name>A0ABT7BTH7_9CYAN</name>
<dbReference type="EMBL" id="JAQOSQ010000002">
    <property type="protein sequence ID" value="MDJ1182360.1"/>
    <property type="molecule type" value="Genomic_DNA"/>
</dbReference>
<organism evidence="5 6">
    <name type="scientific">Roseofilum casamattae BLCC-M143</name>
    <dbReference type="NCBI Taxonomy" id="3022442"/>
    <lineage>
        <taxon>Bacteria</taxon>
        <taxon>Bacillati</taxon>
        <taxon>Cyanobacteriota</taxon>
        <taxon>Cyanophyceae</taxon>
        <taxon>Desertifilales</taxon>
        <taxon>Desertifilaceae</taxon>
        <taxon>Roseofilum</taxon>
        <taxon>Roseofilum casamattae</taxon>
    </lineage>
</organism>
<dbReference type="Gene3D" id="3.90.79.10">
    <property type="entry name" value="Nucleoside Triphosphate Pyrophosphohydrolase"/>
    <property type="match status" value="1"/>
</dbReference>
<comment type="caution">
    <text evidence="5">The sequence shown here is derived from an EMBL/GenBank/DDBJ whole genome shotgun (WGS) entry which is preliminary data.</text>
</comment>
<dbReference type="Proteomes" id="UP001232992">
    <property type="component" value="Unassembled WGS sequence"/>
</dbReference>
<dbReference type="PROSITE" id="PS51462">
    <property type="entry name" value="NUDIX"/>
    <property type="match status" value="1"/>
</dbReference>
<dbReference type="Pfam" id="PF00293">
    <property type="entry name" value="NUDIX"/>
    <property type="match status" value="1"/>
</dbReference>
<dbReference type="InterPro" id="IPR020084">
    <property type="entry name" value="NUDIX_hydrolase_CS"/>
</dbReference>
<evidence type="ECO:0000256" key="2">
    <source>
        <dbReference type="ARBA" id="ARBA00022801"/>
    </source>
</evidence>
<dbReference type="PRINTS" id="PR00502">
    <property type="entry name" value="NUDIXFAMILY"/>
</dbReference>
<dbReference type="InterPro" id="IPR020476">
    <property type="entry name" value="Nudix_hydrolase"/>
</dbReference>
<evidence type="ECO:0000256" key="3">
    <source>
        <dbReference type="RuleBase" id="RU003476"/>
    </source>
</evidence>
<gene>
    <name evidence="5" type="ORF">PMH09_04060</name>
</gene>
<keyword evidence="6" id="KW-1185">Reference proteome</keyword>
<evidence type="ECO:0000256" key="1">
    <source>
        <dbReference type="ARBA" id="ARBA00005582"/>
    </source>
</evidence>
<dbReference type="PROSITE" id="PS00893">
    <property type="entry name" value="NUDIX_BOX"/>
    <property type="match status" value="1"/>
</dbReference>
<dbReference type="PANTHER" id="PTHR43736:SF1">
    <property type="entry name" value="DIHYDRONEOPTERIN TRIPHOSPHATE DIPHOSPHATASE"/>
    <property type="match status" value="1"/>
</dbReference>
<evidence type="ECO:0000259" key="4">
    <source>
        <dbReference type="PROSITE" id="PS51462"/>
    </source>
</evidence>
<reference evidence="5 6" key="1">
    <citation type="submission" date="2023-01" db="EMBL/GenBank/DDBJ databases">
        <title>Novel diversity within Roseofilum (Cyanobacteria; Desertifilaceae) from marine benthic mats with descriptions of four novel species.</title>
        <authorList>
            <person name="Wang Y."/>
            <person name="Berthold D.E."/>
            <person name="Hu J."/>
            <person name="Lefler F.W."/>
            <person name="Laughinghouse H.D. IV."/>
        </authorList>
    </citation>
    <scope>NUCLEOTIDE SEQUENCE [LARGE SCALE GENOMIC DNA]</scope>
    <source>
        <strain evidence="5 6">BLCC-M143</strain>
    </source>
</reference>
<dbReference type="InterPro" id="IPR000086">
    <property type="entry name" value="NUDIX_hydrolase_dom"/>
</dbReference>
<keyword evidence="2 3" id="KW-0378">Hydrolase</keyword>
<dbReference type="SUPFAM" id="SSF55811">
    <property type="entry name" value="Nudix"/>
    <property type="match status" value="1"/>
</dbReference>
<dbReference type="InterPro" id="IPR015797">
    <property type="entry name" value="NUDIX_hydrolase-like_dom_sf"/>
</dbReference>
<dbReference type="GO" id="GO:0016787">
    <property type="term" value="F:hydrolase activity"/>
    <property type="evidence" value="ECO:0007669"/>
    <property type="project" value="UniProtKB-KW"/>
</dbReference>
<dbReference type="RefSeq" id="WP_283757012.1">
    <property type="nucleotide sequence ID" value="NZ_JAQOSQ010000002.1"/>
</dbReference>
<feature type="domain" description="Nudix hydrolase" evidence="4">
    <location>
        <begin position="16"/>
        <end position="144"/>
    </location>
</feature>
<comment type="similarity">
    <text evidence="1 3">Belongs to the Nudix hydrolase family.</text>
</comment>
<proteinExistence type="inferred from homology"/>
<protein>
    <submittedName>
        <fullName evidence="5">NUDIX hydrolase</fullName>
    </submittedName>
</protein>